<dbReference type="CDD" id="cd12148">
    <property type="entry name" value="fungal_TF_MHR"/>
    <property type="match status" value="1"/>
</dbReference>
<reference evidence="1" key="1">
    <citation type="submission" date="2020-05" db="EMBL/GenBank/DDBJ databases">
        <title>Phylogenomic resolution of chytrid fungi.</title>
        <authorList>
            <person name="Stajich J.E."/>
            <person name="Amses K."/>
            <person name="Simmons R."/>
            <person name="Seto K."/>
            <person name="Myers J."/>
            <person name="Bonds A."/>
            <person name="Quandt C.A."/>
            <person name="Barry K."/>
            <person name="Liu P."/>
            <person name="Grigoriev I."/>
            <person name="Longcore J.E."/>
            <person name="James T.Y."/>
        </authorList>
    </citation>
    <scope>NUCLEOTIDE SEQUENCE</scope>
    <source>
        <strain evidence="1">JEL0318</strain>
    </source>
</reference>
<comment type="caution">
    <text evidence="1">The sequence shown here is derived from an EMBL/GenBank/DDBJ whole genome shotgun (WGS) entry which is preliminary data.</text>
</comment>
<dbReference type="EMBL" id="JADGJD010000034">
    <property type="protein sequence ID" value="KAJ3056409.1"/>
    <property type="molecule type" value="Genomic_DNA"/>
</dbReference>
<keyword evidence="2" id="KW-1185">Reference proteome</keyword>
<dbReference type="Proteomes" id="UP001212841">
    <property type="component" value="Unassembled WGS sequence"/>
</dbReference>
<organism evidence="1 2">
    <name type="scientific">Rhizophlyctis rosea</name>
    <dbReference type="NCBI Taxonomy" id="64517"/>
    <lineage>
        <taxon>Eukaryota</taxon>
        <taxon>Fungi</taxon>
        <taxon>Fungi incertae sedis</taxon>
        <taxon>Chytridiomycota</taxon>
        <taxon>Chytridiomycota incertae sedis</taxon>
        <taxon>Chytridiomycetes</taxon>
        <taxon>Rhizophlyctidales</taxon>
        <taxon>Rhizophlyctidaceae</taxon>
        <taxon>Rhizophlyctis</taxon>
    </lineage>
</organism>
<protein>
    <submittedName>
        <fullName evidence="1">Uncharacterized protein</fullName>
    </submittedName>
</protein>
<evidence type="ECO:0000313" key="1">
    <source>
        <dbReference type="EMBL" id="KAJ3056409.1"/>
    </source>
</evidence>
<evidence type="ECO:0000313" key="2">
    <source>
        <dbReference type="Proteomes" id="UP001212841"/>
    </source>
</evidence>
<sequence length="667" mass="72748">MQIGLGRAQAVAAEAAGMVWSSPNSGPLAGLPPVDSNQLQMMQNLDIWSWTGDEPFPFSSMFDDSIFSGLPMQSPASTMRENLLQTAVLLNNATGVILPHLLPFPNTPANDTPLTLAACATATPISAHPELLGKHGTREQAAHVYVLRAEEALLNRKSDSVETVLAMLMMAGMAYSLDQGWKAHKWIAEAHLTCERHLYNCTNIHQLTIRSLLKDPKSAAHKPFEPSPEQREDRRMAWIASIIYATYCAMASGLPAGIEESDYVELLYEGRAWEDGFAQGRAPVEERNAKRVNAMKGLLPVRHSIFEDYCGAQHGYLEFASQTSGPDTRLLQICFLVRRVLRLINRPCGVNNSRPGDAEDEGIMRGTGAVLGVLGNAADERMIHDAVVEWHGSLSPDERVFESLGIFRDGQVLTTHETPPRWVHNPATVHNILLFLYAICLLHMPREGTELGAGMGVGASFRFGSNHYSVLPTPQFRIDTTTAPPIRVPSSEILTLARRAMVYLLRTIHTYTRPSFHPPDFIPLSPAKLGDGNNGAGTGLCFTPFDPSCPAPPMSLVWPVMSTHCINVVALACLAGVRRREGISGGAGNGQSNGGAGGFAVDNIVNPPSFGIGDGKRGSYQSVETREVGNDIRMVLLPVLDNLSRVWPMGRRYAARVRQTAYELFGE</sequence>
<gene>
    <name evidence="1" type="ORF">HK097_007022</name>
</gene>
<accession>A0AAD5SKG4</accession>
<proteinExistence type="predicted"/>
<name>A0AAD5SKG4_9FUNG</name>
<dbReference type="AlphaFoldDB" id="A0AAD5SKG4"/>